<dbReference type="GO" id="GO:0046872">
    <property type="term" value="F:metal ion binding"/>
    <property type="evidence" value="ECO:0007669"/>
    <property type="project" value="UniProtKB-KW"/>
</dbReference>
<dbReference type="InterPro" id="IPR005249">
    <property type="entry name" value="YqeK"/>
</dbReference>
<feature type="compositionally biased region" description="Low complexity" evidence="7">
    <location>
        <begin position="1"/>
        <end position="11"/>
    </location>
</feature>
<evidence type="ECO:0000256" key="3">
    <source>
        <dbReference type="ARBA" id="ARBA00022741"/>
    </source>
</evidence>
<evidence type="ECO:0000313" key="9">
    <source>
        <dbReference type="EMBL" id="MDB1999672.1"/>
    </source>
</evidence>
<organism evidence="9 10">
    <name type="scientific">Clostridium symbiosum</name>
    <name type="common">Bacteroides symbiosus</name>
    <dbReference type="NCBI Taxonomy" id="1512"/>
    <lineage>
        <taxon>Bacteria</taxon>
        <taxon>Bacillati</taxon>
        <taxon>Bacillota</taxon>
        <taxon>Clostridia</taxon>
        <taxon>Lachnospirales</taxon>
        <taxon>Lachnospiraceae</taxon>
        <taxon>Otoolea</taxon>
    </lineage>
</organism>
<evidence type="ECO:0000256" key="7">
    <source>
        <dbReference type="SAM" id="MobiDB-lite"/>
    </source>
</evidence>
<evidence type="ECO:0000256" key="5">
    <source>
        <dbReference type="ARBA" id="ARBA00023004"/>
    </source>
</evidence>
<dbReference type="NCBIfam" id="TIGR00488">
    <property type="entry name" value="bis(5'-nucleosyl)-tetraphosphatase (symmetrical) YqeK"/>
    <property type="match status" value="1"/>
</dbReference>
<dbReference type="InterPro" id="IPR006674">
    <property type="entry name" value="HD_domain"/>
</dbReference>
<dbReference type="AlphaFoldDB" id="A0AAW6AR61"/>
<dbReference type="GO" id="GO:0000166">
    <property type="term" value="F:nucleotide binding"/>
    <property type="evidence" value="ECO:0007669"/>
    <property type="project" value="UniProtKB-KW"/>
</dbReference>
<dbReference type="InterPro" id="IPR051094">
    <property type="entry name" value="Diverse_Catalytic_Enzymes"/>
</dbReference>
<evidence type="ECO:0000256" key="6">
    <source>
        <dbReference type="ARBA" id="ARBA00049417"/>
    </source>
</evidence>
<dbReference type="CDD" id="cd00077">
    <property type="entry name" value="HDc"/>
    <property type="match status" value="1"/>
</dbReference>
<dbReference type="PANTHER" id="PTHR35795:SF1">
    <property type="entry name" value="BIS(5'-NUCLEOSYL)-TETRAPHOSPHATASE, SYMMETRICAL"/>
    <property type="match status" value="1"/>
</dbReference>
<dbReference type="InterPro" id="IPR006675">
    <property type="entry name" value="HDIG_dom"/>
</dbReference>
<keyword evidence="4 9" id="KW-0378">Hydrolase</keyword>
<keyword evidence="5" id="KW-0408">Iron</keyword>
<feature type="compositionally biased region" description="Basic residues" evidence="7">
    <location>
        <begin position="254"/>
        <end position="272"/>
    </location>
</feature>
<dbReference type="Gene3D" id="1.10.3210.10">
    <property type="entry name" value="Hypothetical protein af1432"/>
    <property type="match status" value="1"/>
</dbReference>
<dbReference type="GO" id="GO:0008803">
    <property type="term" value="F:bis(5'-nucleosyl)-tetraphosphatase (symmetrical) activity"/>
    <property type="evidence" value="ECO:0007669"/>
    <property type="project" value="UniProtKB-EC"/>
</dbReference>
<reference evidence="9" key="1">
    <citation type="submission" date="2023-01" db="EMBL/GenBank/DDBJ databases">
        <title>Human gut microbiome strain richness.</title>
        <authorList>
            <person name="Chen-Liaw A."/>
        </authorList>
    </citation>
    <scope>NUCLEOTIDE SEQUENCE</scope>
    <source>
        <strain evidence="9">B1_m1001713B170214d0_201011</strain>
    </source>
</reference>
<accession>A0AAW6AR61</accession>
<dbReference type="InterPro" id="IPR003607">
    <property type="entry name" value="HD/PDEase_dom"/>
</dbReference>
<dbReference type="SUPFAM" id="SSF109604">
    <property type="entry name" value="HD-domain/PDEase-like"/>
    <property type="match status" value="1"/>
</dbReference>
<comment type="catalytic activity">
    <reaction evidence="6">
        <text>P(1),P(4)-bis(5'-adenosyl) tetraphosphate + H2O = 2 ADP + 2 H(+)</text>
        <dbReference type="Rhea" id="RHEA:24252"/>
        <dbReference type="ChEBI" id="CHEBI:15377"/>
        <dbReference type="ChEBI" id="CHEBI:15378"/>
        <dbReference type="ChEBI" id="CHEBI:58141"/>
        <dbReference type="ChEBI" id="CHEBI:456216"/>
        <dbReference type="EC" id="3.6.1.41"/>
    </reaction>
</comment>
<gene>
    <name evidence="9" type="primary">yqeK</name>
    <name evidence="9" type="ORF">PM006_05620</name>
</gene>
<dbReference type="SMART" id="SM00471">
    <property type="entry name" value="HDc"/>
    <property type="match status" value="1"/>
</dbReference>
<dbReference type="Pfam" id="PF01966">
    <property type="entry name" value="HD"/>
    <property type="match status" value="1"/>
</dbReference>
<keyword evidence="3" id="KW-0547">Nucleotide-binding</keyword>
<dbReference type="PANTHER" id="PTHR35795">
    <property type="entry name" value="SLR1885 PROTEIN"/>
    <property type="match status" value="1"/>
</dbReference>
<name>A0AAW6AR61_CLOSY</name>
<keyword evidence="2" id="KW-0479">Metal-binding</keyword>
<evidence type="ECO:0000256" key="1">
    <source>
        <dbReference type="ARBA" id="ARBA00012506"/>
    </source>
</evidence>
<evidence type="ECO:0000256" key="4">
    <source>
        <dbReference type="ARBA" id="ARBA00022801"/>
    </source>
</evidence>
<proteinExistence type="predicted"/>
<protein>
    <recommendedName>
        <fullName evidence="1">bis(5'-nucleosyl)-tetraphosphatase (symmetrical)</fullName>
        <ecNumber evidence="1">3.6.1.41</ecNumber>
    </recommendedName>
</protein>
<dbReference type="EMBL" id="JAQLGM010000009">
    <property type="protein sequence ID" value="MDB1999672.1"/>
    <property type="molecule type" value="Genomic_DNA"/>
</dbReference>
<feature type="region of interest" description="Disordered" evidence="7">
    <location>
        <begin position="1"/>
        <end position="22"/>
    </location>
</feature>
<feature type="region of interest" description="Disordered" evidence="7">
    <location>
        <begin position="244"/>
        <end position="272"/>
    </location>
</feature>
<dbReference type="EC" id="3.6.1.41" evidence="1"/>
<dbReference type="NCBIfam" id="TIGR00277">
    <property type="entry name" value="HDIG"/>
    <property type="match status" value="1"/>
</dbReference>
<evidence type="ECO:0000313" key="10">
    <source>
        <dbReference type="Proteomes" id="UP001300871"/>
    </source>
</evidence>
<evidence type="ECO:0000259" key="8">
    <source>
        <dbReference type="SMART" id="SM00471"/>
    </source>
</evidence>
<dbReference type="Proteomes" id="UP001300871">
    <property type="component" value="Unassembled WGS sequence"/>
</dbReference>
<comment type="caution">
    <text evidence="9">The sequence shown here is derived from an EMBL/GenBank/DDBJ whole genome shotgun (WGS) entry which is preliminary data.</text>
</comment>
<feature type="domain" description="HD/PDEase" evidence="8">
    <location>
        <begin position="50"/>
        <end position="178"/>
    </location>
</feature>
<evidence type="ECO:0000256" key="2">
    <source>
        <dbReference type="ARBA" id="ARBA00022723"/>
    </source>
</evidence>
<sequence length="272" mass="31154">MMNTESTNGTPNPKPKKSGKKSIKNILKQAAYEAENQEFIRIRGRLKEKLSPMRYEHTLGVSFTCISLAMRYGYDLNKAELAGLLHDCAKRYDESEIIKKCRNKGIELTENELNAPATIHAKLGAWMAENKYGITDPEILQAIACHTTGKPAMGLLDKILYVADYIEPRRNRAPLLTEMRRLAFTDLDEALYQIMKGILEYLNESGAYIDEMTRIAYEYYDAARACRLEEAASAETLGELKEEIQQYDTGKQNGKNRRKSTGRQKRRRYQNH</sequence>